<evidence type="ECO:0000256" key="6">
    <source>
        <dbReference type="ARBA" id="ARBA00023136"/>
    </source>
</evidence>
<keyword evidence="5 7" id="KW-1133">Transmembrane helix</keyword>
<feature type="compositionally biased region" description="Basic residues" evidence="8">
    <location>
        <begin position="291"/>
        <end position="302"/>
    </location>
</feature>
<dbReference type="RefSeq" id="WP_375353249.1">
    <property type="nucleotide sequence ID" value="NZ_JBHHMI010000002.1"/>
</dbReference>
<comment type="similarity">
    <text evidence="7">Belongs to the binding-protein-dependent transport system permease family.</text>
</comment>
<evidence type="ECO:0000313" key="10">
    <source>
        <dbReference type="EMBL" id="MFB5265723.1"/>
    </source>
</evidence>
<dbReference type="InterPro" id="IPR000515">
    <property type="entry name" value="MetI-like"/>
</dbReference>
<feature type="domain" description="ABC transmembrane type-1" evidence="9">
    <location>
        <begin position="89"/>
        <end position="277"/>
    </location>
</feature>
<dbReference type="Pfam" id="PF12911">
    <property type="entry name" value="OppC_N"/>
    <property type="match status" value="1"/>
</dbReference>
<dbReference type="InterPro" id="IPR025966">
    <property type="entry name" value="OppC_N"/>
</dbReference>
<evidence type="ECO:0000256" key="2">
    <source>
        <dbReference type="ARBA" id="ARBA00022448"/>
    </source>
</evidence>
<accession>A0ABV5ANG6</accession>
<protein>
    <submittedName>
        <fullName evidence="10">ABC transporter permease</fullName>
    </submittedName>
</protein>
<dbReference type="PANTHER" id="PTHR43386:SF25">
    <property type="entry name" value="PEPTIDE ABC TRANSPORTER PERMEASE PROTEIN"/>
    <property type="match status" value="1"/>
</dbReference>
<organism evidence="10 11">
    <name type="scientific">Paenibacillus enshidis</name>
    <dbReference type="NCBI Taxonomy" id="1458439"/>
    <lineage>
        <taxon>Bacteria</taxon>
        <taxon>Bacillati</taxon>
        <taxon>Bacillota</taxon>
        <taxon>Bacilli</taxon>
        <taxon>Bacillales</taxon>
        <taxon>Paenibacillaceae</taxon>
        <taxon>Paenibacillus</taxon>
    </lineage>
</organism>
<evidence type="ECO:0000256" key="3">
    <source>
        <dbReference type="ARBA" id="ARBA00022475"/>
    </source>
</evidence>
<feature type="transmembrane region" description="Helical" evidence="7">
    <location>
        <begin position="131"/>
        <end position="148"/>
    </location>
</feature>
<feature type="transmembrane region" description="Helical" evidence="7">
    <location>
        <begin position="154"/>
        <end position="177"/>
    </location>
</feature>
<keyword evidence="6 7" id="KW-0472">Membrane</keyword>
<dbReference type="Gene3D" id="1.10.3720.10">
    <property type="entry name" value="MetI-like"/>
    <property type="match status" value="1"/>
</dbReference>
<comment type="caution">
    <text evidence="10">The sequence shown here is derived from an EMBL/GenBank/DDBJ whole genome shotgun (WGS) entry which is preliminary data.</text>
</comment>
<sequence length="316" mass="34244">MPKITRNSKAPTSGRYSIALRRYWSNPLLVTGTVCISLLTLAALFAPWITSYDPYSIEALNRLKPPSGEHYFGTDNLGRDVYTRILFGLRVSLLVGGAVTSISGLIGLAVGLLSAYYAVCDHILMRICDGLYAFPSILLAISIVAIMGPRTINVIIALSIVYVPSIARIVRSAALVVKEKTYIEGLKAQGAGPFRIIGLHILPNVLSPLVIQASFIFAVSILTEASLSFLGAGIPAPAPSLGNLLLDGKNVIFNAWWMTVFPGVCIILMILGLNLLGDGLRDFLDPKTKKKRHVKKNKKTSIGRRERNEPDLTIGS</sequence>
<dbReference type="EMBL" id="JBHHMI010000002">
    <property type="protein sequence ID" value="MFB5265723.1"/>
    <property type="molecule type" value="Genomic_DNA"/>
</dbReference>
<dbReference type="Pfam" id="PF00528">
    <property type="entry name" value="BPD_transp_1"/>
    <property type="match status" value="1"/>
</dbReference>
<evidence type="ECO:0000259" key="9">
    <source>
        <dbReference type="PROSITE" id="PS50928"/>
    </source>
</evidence>
<evidence type="ECO:0000256" key="1">
    <source>
        <dbReference type="ARBA" id="ARBA00004651"/>
    </source>
</evidence>
<keyword evidence="2 7" id="KW-0813">Transport</keyword>
<dbReference type="Proteomes" id="UP001580346">
    <property type="component" value="Unassembled WGS sequence"/>
</dbReference>
<evidence type="ECO:0000256" key="7">
    <source>
        <dbReference type="RuleBase" id="RU363032"/>
    </source>
</evidence>
<evidence type="ECO:0000256" key="5">
    <source>
        <dbReference type="ARBA" id="ARBA00022989"/>
    </source>
</evidence>
<dbReference type="CDD" id="cd06261">
    <property type="entry name" value="TM_PBP2"/>
    <property type="match status" value="1"/>
</dbReference>
<feature type="region of interest" description="Disordered" evidence="8">
    <location>
        <begin position="291"/>
        <end position="316"/>
    </location>
</feature>
<dbReference type="InterPro" id="IPR050366">
    <property type="entry name" value="BP-dependent_transpt_permease"/>
</dbReference>
<evidence type="ECO:0000256" key="8">
    <source>
        <dbReference type="SAM" id="MobiDB-lite"/>
    </source>
</evidence>
<evidence type="ECO:0000256" key="4">
    <source>
        <dbReference type="ARBA" id="ARBA00022692"/>
    </source>
</evidence>
<keyword evidence="11" id="KW-1185">Reference proteome</keyword>
<feature type="transmembrane region" description="Helical" evidence="7">
    <location>
        <begin position="93"/>
        <end position="119"/>
    </location>
</feature>
<feature type="transmembrane region" description="Helical" evidence="7">
    <location>
        <begin position="28"/>
        <end position="49"/>
    </location>
</feature>
<evidence type="ECO:0000313" key="11">
    <source>
        <dbReference type="Proteomes" id="UP001580346"/>
    </source>
</evidence>
<comment type="subcellular location">
    <subcellularLocation>
        <location evidence="1 7">Cell membrane</location>
        <topology evidence="1 7">Multi-pass membrane protein</topology>
    </subcellularLocation>
</comment>
<dbReference type="SUPFAM" id="SSF161098">
    <property type="entry name" value="MetI-like"/>
    <property type="match status" value="1"/>
</dbReference>
<gene>
    <name evidence="10" type="ORF">ACE41H_02840</name>
</gene>
<proteinExistence type="inferred from homology"/>
<keyword evidence="4 7" id="KW-0812">Transmembrane</keyword>
<feature type="transmembrane region" description="Helical" evidence="7">
    <location>
        <begin position="255"/>
        <end position="277"/>
    </location>
</feature>
<dbReference type="PROSITE" id="PS50928">
    <property type="entry name" value="ABC_TM1"/>
    <property type="match status" value="1"/>
</dbReference>
<dbReference type="PANTHER" id="PTHR43386">
    <property type="entry name" value="OLIGOPEPTIDE TRANSPORT SYSTEM PERMEASE PROTEIN APPC"/>
    <property type="match status" value="1"/>
</dbReference>
<reference evidence="10 11" key="1">
    <citation type="submission" date="2024-09" db="EMBL/GenBank/DDBJ databases">
        <title>Paenibacillus zeirhizospherea sp. nov., isolated from surface of the maize (Zea mays) roots in a horticulture field, Hungary.</title>
        <authorList>
            <person name="Marton D."/>
            <person name="Farkas M."/>
            <person name="Bedics A."/>
            <person name="Toth E."/>
            <person name="Tancsics A."/>
            <person name="Boka K."/>
            <person name="Maroti G."/>
            <person name="Kriszt B."/>
            <person name="Cserhati M."/>
        </authorList>
    </citation>
    <scope>NUCLEOTIDE SEQUENCE [LARGE SCALE GENOMIC DNA]</scope>
    <source>
        <strain evidence="10 11">KCTC 33519</strain>
    </source>
</reference>
<name>A0ABV5ANG6_9BACL</name>
<keyword evidence="3" id="KW-1003">Cell membrane</keyword>
<dbReference type="InterPro" id="IPR035906">
    <property type="entry name" value="MetI-like_sf"/>
</dbReference>